<sequence length="91" mass="9973">MPNIKAAAKALRQSKKLQVRNAAVKNNIKSLVKKSTKAIQTKSETAAALVKQLAKAVDKAVQKGVLKKNTGRRRQSRIMKKFNAAFGVTKK</sequence>
<evidence type="ECO:0000256" key="5">
    <source>
        <dbReference type="ARBA" id="ARBA00023274"/>
    </source>
</evidence>
<dbReference type="SUPFAM" id="SSF46992">
    <property type="entry name" value="Ribosomal protein S20"/>
    <property type="match status" value="1"/>
</dbReference>
<accession>A0A1F5SR47</accession>
<dbReference type="InterPro" id="IPR002583">
    <property type="entry name" value="Ribosomal_bS20"/>
</dbReference>
<dbReference type="HAMAP" id="MF_00500">
    <property type="entry name" value="Ribosomal_bS20"/>
    <property type="match status" value="1"/>
</dbReference>
<dbReference type="PANTHER" id="PTHR33398:SF1">
    <property type="entry name" value="SMALL RIBOSOMAL SUBUNIT PROTEIN BS20C"/>
    <property type="match status" value="1"/>
</dbReference>
<name>A0A1F5SR47_9BACT</name>
<comment type="function">
    <text evidence="7">Binds directly to 16S ribosomal RNA.</text>
</comment>
<reference evidence="8 9" key="1">
    <citation type="journal article" date="2016" name="Nat. Commun.">
        <title>Thousands of microbial genomes shed light on interconnected biogeochemical processes in an aquifer system.</title>
        <authorList>
            <person name="Anantharaman K."/>
            <person name="Brown C.T."/>
            <person name="Hug L.A."/>
            <person name="Sharon I."/>
            <person name="Castelle C.J."/>
            <person name="Probst A.J."/>
            <person name="Thomas B.C."/>
            <person name="Singh A."/>
            <person name="Wilkins M.J."/>
            <person name="Karaoz U."/>
            <person name="Brodie E.L."/>
            <person name="Williams K.H."/>
            <person name="Hubbard S.S."/>
            <person name="Banfield J.F."/>
        </authorList>
    </citation>
    <scope>NUCLEOTIDE SEQUENCE [LARGE SCALE GENOMIC DNA]</scope>
</reference>
<evidence type="ECO:0000256" key="6">
    <source>
        <dbReference type="ARBA" id="ARBA00035136"/>
    </source>
</evidence>
<keyword evidence="4 7" id="KW-0689">Ribosomal protein</keyword>
<evidence type="ECO:0000256" key="4">
    <source>
        <dbReference type="ARBA" id="ARBA00022980"/>
    </source>
</evidence>
<proteinExistence type="inferred from homology"/>
<comment type="caution">
    <text evidence="8">The sequence shown here is derived from an EMBL/GenBank/DDBJ whole genome shotgun (WGS) entry which is preliminary data.</text>
</comment>
<keyword evidence="5 7" id="KW-0687">Ribonucleoprotein</keyword>
<gene>
    <name evidence="7" type="primary">rpsT</name>
    <name evidence="8" type="ORF">A2242_00915</name>
</gene>
<dbReference type="Pfam" id="PF01649">
    <property type="entry name" value="Ribosomal_S20p"/>
    <property type="match status" value="1"/>
</dbReference>
<keyword evidence="3 7" id="KW-0694">RNA-binding</keyword>
<evidence type="ECO:0000313" key="9">
    <source>
        <dbReference type="Proteomes" id="UP000178925"/>
    </source>
</evidence>
<dbReference type="Proteomes" id="UP000178925">
    <property type="component" value="Unassembled WGS sequence"/>
</dbReference>
<dbReference type="GO" id="GO:0006412">
    <property type="term" value="P:translation"/>
    <property type="evidence" value="ECO:0007669"/>
    <property type="project" value="UniProtKB-UniRule"/>
</dbReference>
<comment type="similarity">
    <text evidence="1 7">Belongs to the bacterial ribosomal protein bS20 family.</text>
</comment>
<dbReference type="PANTHER" id="PTHR33398">
    <property type="entry name" value="30S RIBOSOMAL PROTEIN S20"/>
    <property type="match status" value="1"/>
</dbReference>
<dbReference type="NCBIfam" id="TIGR00029">
    <property type="entry name" value="S20"/>
    <property type="match status" value="1"/>
</dbReference>
<evidence type="ECO:0000256" key="3">
    <source>
        <dbReference type="ARBA" id="ARBA00022884"/>
    </source>
</evidence>
<dbReference type="Gene3D" id="1.20.58.110">
    <property type="entry name" value="Ribosomal protein S20"/>
    <property type="match status" value="1"/>
</dbReference>
<dbReference type="STRING" id="1797995.A2242_00915"/>
<evidence type="ECO:0000313" key="8">
    <source>
        <dbReference type="EMBL" id="OGF28923.1"/>
    </source>
</evidence>
<dbReference type="InterPro" id="IPR036510">
    <property type="entry name" value="Ribosomal_bS20_sf"/>
</dbReference>
<dbReference type="GO" id="GO:0070181">
    <property type="term" value="F:small ribosomal subunit rRNA binding"/>
    <property type="evidence" value="ECO:0007669"/>
    <property type="project" value="TreeGrafter"/>
</dbReference>
<dbReference type="GO" id="GO:0015935">
    <property type="term" value="C:small ribosomal subunit"/>
    <property type="evidence" value="ECO:0007669"/>
    <property type="project" value="TreeGrafter"/>
</dbReference>
<evidence type="ECO:0000256" key="1">
    <source>
        <dbReference type="ARBA" id="ARBA00007634"/>
    </source>
</evidence>
<evidence type="ECO:0000256" key="2">
    <source>
        <dbReference type="ARBA" id="ARBA00022730"/>
    </source>
</evidence>
<protein>
    <recommendedName>
        <fullName evidence="6 7">Small ribosomal subunit protein bS20</fullName>
    </recommendedName>
</protein>
<dbReference type="GO" id="GO:0005829">
    <property type="term" value="C:cytosol"/>
    <property type="evidence" value="ECO:0007669"/>
    <property type="project" value="TreeGrafter"/>
</dbReference>
<keyword evidence="2 7" id="KW-0699">rRNA-binding</keyword>
<dbReference type="GO" id="GO:0003735">
    <property type="term" value="F:structural constituent of ribosome"/>
    <property type="evidence" value="ECO:0007669"/>
    <property type="project" value="InterPro"/>
</dbReference>
<organism evidence="8 9">
    <name type="scientific">Candidatus Falkowbacteria bacterium RIFOXYA2_FULL_47_9</name>
    <dbReference type="NCBI Taxonomy" id="1797995"/>
    <lineage>
        <taxon>Bacteria</taxon>
        <taxon>Candidatus Falkowiibacteriota</taxon>
    </lineage>
</organism>
<evidence type="ECO:0000256" key="7">
    <source>
        <dbReference type="HAMAP-Rule" id="MF_00500"/>
    </source>
</evidence>
<dbReference type="EMBL" id="MFGC01000004">
    <property type="protein sequence ID" value="OGF28923.1"/>
    <property type="molecule type" value="Genomic_DNA"/>
</dbReference>
<dbReference type="AlphaFoldDB" id="A0A1F5SR47"/>